<reference evidence="2" key="1">
    <citation type="journal article" date="2019" name="Int. J. Syst. Evol. Microbiol.">
        <title>The Global Catalogue of Microorganisms (GCM) 10K type strain sequencing project: providing services to taxonomists for standard genome sequencing and annotation.</title>
        <authorList>
            <consortium name="The Broad Institute Genomics Platform"/>
            <consortium name="The Broad Institute Genome Sequencing Center for Infectious Disease"/>
            <person name="Wu L."/>
            <person name="Ma J."/>
        </authorList>
    </citation>
    <scope>NUCLEOTIDE SEQUENCE [LARGE SCALE GENOMIC DNA]</scope>
    <source>
        <strain evidence="2">CECT 7806</strain>
    </source>
</reference>
<dbReference type="EMBL" id="JAUFPT010000003">
    <property type="protein sequence ID" value="MDN3569291.1"/>
    <property type="molecule type" value="Genomic_DNA"/>
</dbReference>
<organism evidence="1 2">
    <name type="scientific">Methylobacterium longum</name>
    <dbReference type="NCBI Taxonomy" id="767694"/>
    <lineage>
        <taxon>Bacteria</taxon>
        <taxon>Pseudomonadati</taxon>
        <taxon>Pseudomonadota</taxon>
        <taxon>Alphaproteobacteria</taxon>
        <taxon>Hyphomicrobiales</taxon>
        <taxon>Methylobacteriaceae</taxon>
        <taxon>Methylobacterium</taxon>
    </lineage>
</organism>
<sequence>MSDYAFLTCAIIAIVGTVARLGIAMSALPPRPPRIEWDDPAEAEA</sequence>
<name>A0ABT8AIC2_9HYPH</name>
<evidence type="ECO:0000313" key="2">
    <source>
        <dbReference type="Proteomes" id="UP001244297"/>
    </source>
</evidence>
<proteinExistence type="predicted"/>
<keyword evidence="2" id="KW-1185">Reference proteome</keyword>
<gene>
    <name evidence="1" type="ORF">QWZ18_01475</name>
</gene>
<evidence type="ECO:0000313" key="1">
    <source>
        <dbReference type="EMBL" id="MDN3569291.1"/>
    </source>
</evidence>
<dbReference type="Proteomes" id="UP001244297">
    <property type="component" value="Unassembled WGS sequence"/>
</dbReference>
<protein>
    <submittedName>
        <fullName evidence="1">Uncharacterized protein</fullName>
    </submittedName>
</protein>
<dbReference type="RefSeq" id="WP_238293649.1">
    <property type="nucleotide sequence ID" value="NZ_BPQS01000074.1"/>
</dbReference>
<comment type="caution">
    <text evidence="1">The sequence shown here is derived from an EMBL/GenBank/DDBJ whole genome shotgun (WGS) entry which is preliminary data.</text>
</comment>
<accession>A0ABT8AIC2</accession>